<proteinExistence type="inferred from homology"/>
<comment type="caution">
    <text evidence="15">The sequence shown here is derived from an EMBL/GenBank/DDBJ whole genome shotgun (WGS) entry which is preliminary data.</text>
</comment>
<dbReference type="GO" id="GO:0042802">
    <property type="term" value="F:identical protein binding"/>
    <property type="evidence" value="ECO:0007669"/>
    <property type="project" value="UniProtKB-ARBA"/>
</dbReference>
<dbReference type="InterPro" id="IPR036525">
    <property type="entry name" value="Tubulin/FtsZ_GTPase_sf"/>
</dbReference>
<keyword evidence="8" id="KW-0809">Transit peptide</keyword>
<organism evidence="15 16">
    <name type="scientific">Tetrabaena socialis</name>
    <dbReference type="NCBI Taxonomy" id="47790"/>
    <lineage>
        <taxon>Eukaryota</taxon>
        <taxon>Viridiplantae</taxon>
        <taxon>Chlorophyta</taxon>
        <taxon>core chlorophytes</taxon>
        <taxon>Chlorophyceae</taxon>
        <taxon>CS clade</taxon>
        <taxon>Chlamydomonadales</taxon>
        <taxon>Tetrabaenaceae</taxon>
        <taxon>Tetrabaena</taxon>
    </lineage>
</organism>
<dbReference type="FunFam" id="3.40.50.1440:FF:000001">
    <property type="entry name" value="Cell division protein FtsZ"/>
    <property type="match status" value="1"/>
</dbReference>
<keyword evidence="11" id="KW-0472">Membrane</keyword>
<evidence type="ECO:0000256" key="4">
    <source>
        <dbReference type="ARBA" id="ARBA00022528"/>
    </source>
</evidence>
<name>A0A2J8A912_9CHLO</name>
<dbReference type="AlphaFoldDB" id="A0A2J8A912"/>
<evidence type="ECO:0000256" key="5">
    <source>
        <dbReference type="ARBA" id="ARBA00022553"/>
    </source>
</evidence>
<keyword evidence="15" id="KW-0132">Cell division</keyword>
<dbReference type="Pfam" id="PF12327">
    <property type="entry name" value="FtsZ_C"/>
    <property type="match status" value="1"/>
</dbReference>
<evidence type="ECO:0000256" key="1">
    <source>
        <dbReference type="ARBA" id="ARBA00004170"/>
    </source>
</evidence>
<dbReference type="GO" id="GO:0009570">
    <property type="term" value="C:chloroplast stroma"/>
    <property type="evidence" value="ECO:0007669"/>
    <property type="project" value="UniProtKB-SubCell"/>
</dbReference>
<keyword evidence="15" id="KW-0131">Cell cycle</keyword>
<dbReference type="NCBIfam" id="TIGR00065">
    <property type="entry name" value="ftsZ"/>
    <property type="match status" value="1"/>
</dbReference>
<dbReference type="GO" id="GO:0009534">
    <property type="term" value="C:chloroplast thylakoid"/>
    <property type="evidence" value="ECO:0007669"/>
    <property type="project" value="UniProtKB-SubCell"/>
</dbReference>
<reference evidence="15 16" key="1">
    <citation type="journal article" date="2017" name="Mol. Biol. Evol.">
        <title>The 4-celled Tetrabaena socialis nuclear genome reveals the essential components for genetic control of cell number at the origin of multicellularity in the volvocine lineage.</title>
        <authorList>
            <person name="Featherston J."/>
            <person name="Arakaki Y."/>
            <person name="Hanschen E.R."/>
            <person name="Ferris P.J."/>
            <person name="Michod R.E."/>
            <person name="Olson B.J.S.C."/>
            <person name="Nozaki H."/>
            <person name="Durand P.M."/>
        </authorList>
    </citation>
    <scope>NUCLEOTIDE SEQUENCE [LARGE SCALE GENOMIC DNA]</scope>
    <source>
        <strain evidence="15 16">NIES-571</strain>
    </source>
</reference>
<dbReference type="InterPro" id="IPR045061">
    <property type="entry name" value="FtsZ/CetZ"/>
</dbReference>
<keyword evidence="6" id="KW-0934">Plastid</keyword>
<keyword evidence="5" id="KW-0597">Phosphoprotein</keyword>
<keyword evidence="16" id="KW-1185">Reference proteome</keyword>
<keyword evidence="7" id="KW-0547">Nucleotide-binding</keyword>
<dbReference type="GO" id="GO:0007017">
    <property type="term" value="P:microtubule-based process"/>
    <property type="evidence" value="ECO:0007669"/>
    <property type="project" value="InterPro"/>
</dbReference>
<evidence type="ECO:0000256" key="10">
    <source>
        <dbReference type="ARBA" id="ARBA00023134"/>
    </source>
</evidence>
<sequence length="438" mass="44967">MPSFGRLLARQQAPCLRSRQLVARSATAQRAAPGRKSLQVAAGSNQAIIKVFGVGGGGSNAVNNMVNSDVQGVEFWIANTDAQALATSPVDGDHKVQIGNKLTRGLGAGGNPDIGSRAAQESKEAIAEALGDTDMVFVTAGMGGGTGSGAAPVVAQIAREMGILTVGIVTTPFTFEGRQRAQQARAALANLRAAVDTLIVIPNDRLLSAMDSNVPIKDAFKIADDVLRQGVKGISEIITVPGLVNVDFADVRAIMAGAGSSLMGQGYGSGPSRAHDAALRAISSPLLEVGIDRATGVVWNITGPPNMTLHEVNEAAEIIYDMVDAQANLIFGAVIDNTMPEDTVSITIIATGFGTLEPELGALNDTKHAAASRATAHAHRIAAAPAAPPPVEAAPSQGEARMGAAAPMAPRGGAGLAETMMGGVEIPAFLRRRRIMGK</sequence>
<evidence type="ECO:0000256" key="11">
    <source>
        <dbReference type="ARBA" id="ARBA00023136"/>
    </source>
</evidence>
<dbReference type="InterPro" id="IPR017975">
    <property type="entry name" value="Tubulin_CS"/>
</dbReference>
<dbReference type="OrthoDB" id="70257at2759"/>
<dbReference type="GO" id="GO:0010020">
    <property type="term" value="P:chloroplast fission"/>
    <property type="evidence" value="ECO:0007669"/>
    <property type="project" value="UniProtKB-ARBA"/>
</dbReference>
<dbReference type="PROSITE" id="PS00227">
    <property type="entry name" value="TUBULIN"/>
    <property type="match status" value="1"/>
</dbReference>
<dbReference type="CDD" id="cd02201">
    <property type="entry name" value="FtsZ_type1"/>
    <property type="match status" value="1"/>
</dbReference>
<evidence type="ECO:0000313" key="16">
    <source>
        <dbReference type="Proteomes" id="UP000236333"/>
    </source>
</evidence>
<dbReference type="GO" id="GO:0070938">
    <property type="term" value="C:contractile ring"/>
    <property type="evidence" value="ECO:0007669"/>
    <property type="project" value="UniProtKB-ARBA"/>
</dbReference>
<dbReference type="InterPro" id="IPR008280">
    <property type="entry name" value="Tub_FtsZ_C"/>
</dbReference>
<dbReference type="InterPro" id="IPR024757">
    <property type="entry name" value="FtsZ_C"/>
</dbReference>
<dbReference type="GO" id="GO:0005525">
    <property type="term" value="F:GTP binding"/>
    <property type="evidence" value="ECO:0007669"/>
    <property type="project" value="UniProtKB-KW"/>
</dbReference>
<dbReference type="Gene3D" id="3.40.50.1440">
    <property type="entry name" value="Tubulin/FtsZ, GTPase domain"/>
    <property type="match status" value="1"/>
</dbReference>
<dbReference type="InterPro" id="IPR003008">
    <property type="entry name" value="Tubulin_FtsZ_GTPase"/>
</dbReference>
<dbReference type="Gene3D" id="3.30.1330.20">
    <property type="entry name" value="Tubulin/FtsZ, C-terminal domain"/>
    <property type="match status" value="1"/>
</dbReference>
<keyword evidence="9" id="KW-0793">Thylakoid</keyword>
<dbReference type="GO" id="GO:0005874">
    <property type="term" value="C:microtubule"/>
    <property type="evidence" value="ECO:0007669"/>
    <property type="project" value="InterPro"/>
</dbReference>
<evidence type="ECO:0000256" key="6">
    <source>
        <dbReference type="ARBA" id="ARBA00022640"/>
    </source>
</evidence>
<gene>
    <name evidence="15" type="ORF">TSOC_004420</name>
</gene>
<dbReference type="Proteomes" id="UP000236333">
    <property type="component" value="Unassembled WGS sequence"/>
</dbReference>
<evidence type="ECO:0000259" key="13">
    <source>
        <dbReference type="SMART" id="SM00864"/>
    </source>
</evidence>
<dbReference type="EMBL" id="PGGS01000108">
    <property type="protein sequence ID" value="PNH09000.1"/>
    <property type="molecule type" value="Genomic_DNA"/>
</dbReference>
<dbReference type="InterPro" id="IPR037103">
    <property type="entry name" value="Tubulin/FtsZ-like_C"/>
</dbReference>
<keyword evidence="10" id="KW-0342">GTP-binding</keyword>
<evidence type="ECO:0000256" key="3">
    <source>
        <dbReference type="ARBA" id="ARBA00009690"/>
    </source>
</evidence>
<accession>A0A2J8A912</accession>
<feature type="domain" description="Tubulin/FtsZ 2-layer sandwich" evidence="14">
    <location>
        <begin position="244"/>
        <end position="362"/>
    </location>
</feature>
<dbReference type="FunFam" id="3.30.1330.20:FF:000007">
    <property type="entry name" value="Cell division protein ftsZ, putative"/>
    <property type="match status" value="1"/>
</dbReference>
<dbReference type="SMART" id="SM00864">
    <property type="entry name" value="Tubulin"/>
    <property type="match status" value="1"/>
</dbReference>
<dbReference type="GO" id="GO:0051301">
    <property type="term" value="P:cell division"/>
    <property type="evidence" value="ECO:0007669"/>
    <property type="project" value="UniProtKB-KW"/>
</dbReference>
<comment type="similarity">
    <text evidence="3">Belongs to the FtsZ family.</text>
</comment>
<feature type="domain" description="Tubulin/FtsZ GTPase" evidence="13">
    <location>
        <begin position="48"/>
        <end position="242"/>
    </location>
</feature>
<evidence type="ECO:0000313" key="15">
    <source>
        <dbReference type="EMBL" id="PNH09000.1"/>
    </source>
</evidence>
<evidence type="ECO:0000256" key="7">
    <source>
        <dbReference type="ARBA" id="ARBA00022741"/>
    </source>
</evidence>
<evidence type="ECO:0000259" key="14">
    <source>
        <dbReference type="SMART" id="SM00865"/>
    </source>
</evidence>
<evidence type="ECO:0000256" key="8">
    <source>
        <dbReference type="ARBA" id="ARBA00022946"/>
    </source>
</evidence>
<dbReference type="PANTHER" id="PTHR30314">
    <property type="entry name" value="CELL DIVISION PROTEIN FTSZ-RELATED"/>
    <property type="match status" value="1"/>
</dbReference>
<dbReference type="HAMAP" id="MF_00909">
    <property type="entry name" value="FtsZ"/>
    <property type="match status" value="1"/>
</dbReference>
<dbReference type="PANTHER" id="PTHR30314:SF3">
    <property type="entry name" value="MITOCHONDRIAL DIVISION PROTEIN FSZA"/>
    <property type="match status" value="1"/>
</dbReference>
<dbReference type="GO" id="GO:0016020">
    <property type="term" value="C:membrane"/>
    <property type="evidence" value="ECO:0007669"/>
    <property type="project" value="UniProtKB-SubCell"/>
</dbReference>
<dbReference type="GO" id="GO:0003924">
    <property type="term" value="F:GTPase activity"/>
    <property type="evidence" value="ECO:0007669"/>
    <property type="project" value="InterPro"/>
</dbReference>
<keyword evidence="4" id="KW-0150">Chloroplast</keyword>
<dbReference type="InterPro" id="IPR018316">
    <property type="entry name" value="Tubulin/FtsZ_2-layer-sand-dom"/>
</dbReference>
<evidence type="ECO:0000256" key="9">
    <source>
        <dbReference type="ARBA" id="ARBA00023078"/>
    </source>
</evidence>
<comment type="subcellular location">
    <subcellularLocation>
        <location evidence="1">Membrane</location>
        <topology evidence="1">Peripheral membrane protein</topology>
    </subcellularLocation>
    <subcellularLocation>
        <location evidence="2">Plastid</location>
        <location evidence="2">Chloroplast stroma</location>
    </subcellularLocation>
    <subcellularLocation>
        <location evidence="12">Plastid</location>
        <location evidence="12">Chloroplast thylakoid</location>
    </subcellularLocation>
</comment>
<protein>
    <submittedName>
        <fullName evidence="15">Cell division protein FtsZ 2-1, chloroplastic</fullName>
    </submittedName>
</protein>
<dbReference type="SMART" id="SM00865">
    <property type="entry name" value="Tubulin_C"/>
    <property type="match status" value="1"/>
</dbReference>
<dbReference type="PROSITE" id="PS01135">
    <property type="entry name" value="FTSZ_2"/>
    <property type="match status" value="1"/>
</dbReference>
<evidence type="ECO:0000256" key="2">
    <source>
        <dbReference type="ARBA" id="ARBA00004470"/>
    </source>
</evidence>
<evidence type="ECO:0000256" key="12">
    <source>
        <dbReference type="ARBA" id="ARBA00046272"/>
    </source>
</evidence>
<dbReference type="InterPro" id="IPR020805">
    <property type="entry name" value="Cell_div_FtsZ_CS"/>
</dbReference>
<dbReference type="Pfam" id="PF00091">
    <property type="entry name" value="Tubulin"/>
    <property type="match status" value="1"/>
</dbReference>
<dbReference type="InterPro" id="IPR000158">
    <property type="entry name" value="Cell_div_FtsZ"/>
</dbReference>
<dbReference type="PRINTS" id="PR00423">
    <property type="entry name" value="CELLDVISFTSZ"/>
</dbReference>
<dbReference type="SUPFAM" id="SSF52490">
    <property type="entry name" value="Tubulin nucleotide-binding domain-like"/>
    <property type="match status" value="1"/>
</dbReference>
<dbReference type="SUPFAM" id="SSF55307">
    <property type="entry name" value="Tubulin C-terminal domain-like"/>
    <property type="match status" value="1"/>
</dbReference>